<comment type="subcellular location">
    <subcellularLocation>
        <location evidence="1">Membrane</location>
        <topology evidence="1">Multi-pass membrane protein</topology>
    </subcellularLocation>
</comment>
<proteinExistence type="predicted"/>
<feature type="transmembrane region" description="Helical" evidence="5">
    <location>
        <begin position="46"/>
        <end position="63"/>
    </location>
</feature>
<dbReference type="RefSeq" id="WP_013558112.1">
    <property type="nucleotide sequence ID" value="NC_014958.1"/>
</dbReference>
<gene>
    <name evidence="7" type="ordered locus">Deima_2980</name>
</gene>
<dbReference type="OrthoDB" id="68147at2"/>
<reference evidence="8" key="2">
    <citation type="submission" date="2011-01" db="EMBL/GenBank/DDBJ databases">
        <title>The complete genome of Deinococcus maricopensis DSM 21211.</title>
        <authorList>
            <consortium name="US DOE Joint Genome Institute (JGI-PGF)"/>
            <person name="Lucas S."/>
            <person name="Copeland A."/>
            <person name="Lapidus A."/>
            <person name="Goodwin L."/>
            <person name="Pitluck S."/>
            <person name="Kyrpides N."/>
            <person name="Mavromatis K."/>
            <person name="Pagani I."/>
            <person name="Ivanova N."/>
            <person name="Ovchinnikova G."/>
            <person name="Zeytun A."/>
            <person name="Detter J.C."/>
            <person name="Han C."/>
            <person name="Land M."/>
            <person name="Hauser L."/>
            <person name="Markowitz V."/>
            <person name="Cheng J.-F."/>
            <person name="Hugenholtz P."/>
            <person name="Woyke T."/>
            <person name="Wu D."/>
            <person name="Pukall R."/>
            <person name="Gehrich-Schroeter G."/>
            <person name="Brambilla E."/>
            <person name="Klenk H.-P."/>
            <person name="Eisen J.A."/>
        </authorList>
    </citation>
    <scope>NUCLEOTIDE SEQUENCE [LARGE SCALE GENOMIC DNA]</scope>
    <source>
        <strain evidence="8">DSM 21211 / LMG 22137 / NRRL B-23946 / LB-34</strain>
    </source>
</reference>
<dbReference type="HOGENOM" id="CLU_040144_0_0_0"/>
<reference evidence="7 8" key="1">
    <citation type="journal article" date="2011" name="Stand. Genomic Sci.">
        <title>Complete genome sequence of Deinococcus maricopensis type strain (LB-34).</title>
        <authorList>
            <person name="Pukall R."/>
            <person name="Zeytun A."/>
            <person name="Lucas S."/>
            <person name="Lapidus A."/>
            <person name="Hammon N."/>
            <person name="Deshpande S."/>
            <person name="Nolan M."/>
            <person name="Cheng J.F."/>
            <person name="Pitluck S."/>
            <person name="Liolios K."/>
            <person name="Pagani I."/>
            <person name="Mikhailova N."/>
            <person name="Ivanova N."/>
            <person name="Mavromatis K."/>
            <person name="Pati A."/>
            <person name="Tapia R."/>
            <person name="Han C."/>
            <person name="Goodwin L."/>
            <person name="Chen A."/>
            <person name="Palaniappan K."/>
            <person name="Land M."/>
            <person name="Hauser L."/>
            <person name="Chang Y.J."/>
            <person name="Jeffries C.D."/>
            <person name="Brambilla E.M."/>
            <person name="Rohde M."/>
            <person name="Goker M."/>
            <person name="Detter J.C."/>
            <person name="Woyke T."/>
            <person name="Bristow J."/>
            <person name="Eisen J.A."/>
            <person name="Markowitz V."/>
            <person name="Hugenholtz P."/>
            <person name="Kyrpides N.C."/>
            <person name="Klenk H.P."/>
        </authorList>
    </citation>
    <scope>NUCLEOTIDE SEQUENCE [LARGE SCALE GENOMIC DNA]</scope>
    <source>
        <strain evidence="8">DSM 21211 / LMG 22137 / NRRL B-23946 / LB-34</strain>
    </source>
</reference>
<feature type="transmembrane region" description="Helical" evidence="5">
    <location>
        <begin position="100"/>
        <end position="119"/>
    </location>
</feature>
<feature type="transmembrane region" description="Helical" evidence="5">
    <location>
        <begin position="163"/>
        <end position="191"/>
    </location>
</feature>
<feature type="transmembrane region" description="Helical" evidence="5">
    <location>
        <begin position="131"/>
        <end position="151"/>
    </location>
</feature>
<keyword evidence="4 5" id="KW-0472">Membrane</keyword>
<dbReference type="GO" id="GO:0016020">
    <property type="term" value="C:membrane"/>
    <property type="evidence" value="ECO:0007669"/>
    <property type="project" value="UniProtKB-SubCell"/>
</dbReference>
<name>E8U3I5_DEIML</name>
<keyword evidence="8" id="KW-1185">Reference proteome</keyword>
<feature type="transmembrane region" description="Helical" evidence="5">
    <location>
        <begin position="310"/>
        <end position="327"/>
    </location>
</feature>
<organism evidence="7 8">
    <name type="scientific">Deinococcus maricopensis (strain DSM 21211 / LMG 22137 / NRRL B-23946 / LB-34)</name>
    <dbReference type="NCBI Taxonomy" id="709986"/>
    <lineage>
        <taxon>Bacteria</taxon>
        <taxon>Thermotogati</taxon>
        <taxon>Deinococcota</taxon>
        <taxon>Deinococci</taxon>
        <taxon>Deinococcales</taxon>
        <taxon>Deinococcaceae</taxon>
        <taxon>Deinococcus</taxon>
    </lineage>
</organism>
<evidence type="ECO:0000256" key="5">
    <source>
        <dbReference type="SAM" id="Phobius"/>
    </source>
</evidence>
<evidence type="ECO:0000256" key="3">
    <source>
        <dbReference type="ARBA" id="ARBA00022989"/>
    </source>
</evidence>
<dbReference type="AlphaFoldDB" id="E8U3I5"/>
<feature type="transmembrane region" description="Helical" evidence="5">
    <location>
        <begin position="378"/>
        <end position="401"/>
    </location>
</feature>
<protein>
    <submittedName>
        <fullName evidence="7">O-antigen polymerase</fullName>
    </submittedName>
</protein>
<dbReference type="InterPro" id="IPR051533">
    <property type="entry name" value="WaaL-like"/>
</dbReference>
<evidence type="ECO:0000313" key="8">
    <source>
        <dbReference type="Proteomes" id="UP000008635"/>
    </source>
</evidence>
<feature type="transmembrane region" description="Helical" evidence="5">
    <location>
        <begin position="20"/>
        <end position="39"/>
    </location>
</feature>
<evidence type="ECO:0000256" key="1">
    <source>
        <dbReference type="ARBA" id="ARBA00004141"/>
    </source>
</evidence>
<dbReference type="InterPro" id="IPR007016">
    <property type="entry name" value="O-antigen_ligase-rel_domated"/>
</dbReference>
<dbReference type="eggNOG" id="COG3307">
    <property type="taxonomic scope" value="Bacteria"/>
</dbReference>
<dbReference type="Pfam" id="PF04932">
    <property type="entry name" value="Wzy_C"/>
    <property type="match status" value="1"/>
</dbReference>
<keyword evidence="2 5" id="KW-0812">Transmembrane</keyword>
<evidence type="ECO:0000256" key="4">
    <source>
        <dbReference type="ARBA" id="ARBA00023136"/>
    </source>
</evidence>
<dbReference type="STRING" id="709986.Deima_2980"/>
<feature type="transmembrane region" description="Helical" evidence="5">
    <location>
        <begin position="69"/>
        <end position="88"/>
    </location>
</feature>
<sequence length="517" mass="55964" precursor="true">MRSAPETLSPLPGWIKPWLAALPALYFLSPLALLGLFALRNLPRPVLWLLIFYALSQLLPALLTPEPLLALALASLRTLLLFGLLGLGQRLQTPKQLRPALIGLSAVYLTALLFSSLQGVDLLTTRLTHPYMTSITLGLVSAYGIWLCIFLPGRWLWRLPIGLLALTVLLLSGSRGPLLVMGIGLLTGFLVNQGRKWLVGTLLAGAIILAGGVSFLGQRTQLAALNRLEQLDLTGRQFIWQNTLSIIQNAPLSGVGSYRLGHSLASPSECYTFTRPNERNACPAWARALGQPWLIAHNATLQQWAETGPLGTLGLFLLLGAALWISVTRRDPLASAFLTGVLLLNVTDNTLLVPGPFIGEMFWIVVGLQLRQFRLPDLGGAGMTGAGLLLLLSIPIIAMSLPGRNEQAVSLQLQFFAADPHPARADPYGIVAQFKGRPGRYTVSFNTCFEGCRALQTAALTVQDNRGVLAVPDLKLSPIPEQRVELRIYPAEGITLRPIATYSWPVSLTSIAAADPD</sequence>
<dbReference type="PANTHER" id="PTHR37422">
    <property type="entry name" value="TEICHURONIC ACID BIOSYNTHESIS PROTEIN TUAE"/>
    <property type="match status" value="1"/>
</dbReference>
<evidence type="ECO:0000313" key="7">
    <source>
        <dbReference type="EMBL" id="ADV68609.1"/>
    </source>
</evidence>
<evidence type="ECO:0000259" key="6">
    <source>
        <dbReference type="Pfam" id="PF04932"/>
    </source>
</evidence>
<feature type="transmembrane region" description="Helical" evidence="5">
    <location>
        <begin position="197"/>
        <end position="217"/>
    </location>
</feature>
<feature type="domain" description="O-antigen ligase-related" evidence="6">
    <location>
        <begin position="163"/>
        <end position="315"/>
    </location>
</feature>
<dbReference type="PANTHER" id="PTHR37422:SF13">
    <property type="entry name" value="LIPOPOLYSACCHARIDE BIOSYNTHESIS PROTEIN PA4999-RELATED"/>
    <property type="match status" value="1"/>
</dbReference>
<accession>E8U3I5</accession>
<feature type="transmembrane region" description="Helical" evidence="5">
    <location>
        <begin position="333"/>
        <end position="366"/>
    </location>
</feature>
<evidence type="ECO:0000256" key="2">
    <source>
        <dbReference type="ARBA" id="ARBA00022692"/>
    </source>
</evidence>
<dbReference type="EMBL" id="CP002454">
    <property type="protein sequence ID" value="ADV68609.1"/>
    <property type="molecule type" value="Genomic_DNA"/>
</dbReference>
<dbReference type="KEGG" id="dmr:Deima_2980"/>
<dbReference type="Proteomes" id="UP000008635">
    <property type="component" value="Chromosome"/>
</dbReference>
<keyword evidence="3 5" id="KW-1133">Transmembrane helix</keyword>